<dbReference type="WBParaSite" id="SSTP_0000077300.1">
    <property type="protein sequence ID" value="SSTP_0000077300.1"/>
    <property type="gene ID" value="SSTP_0000077300"/>
</dbReference>
<name>A0A0K0DU59_STRER</name>
<organism evidence="2">
    <name type="scientific">Strongyloides stercoralis</name>
    <name type="common">Threadworm</name>
    <dbReference type="NCBI Taxonomy" id="6248"/>
    <lineage>
        <taxon>Eukaryota</taxon>
        <taxon>Metazoa</taxon>
        <taxon>Ecdysozoa</taxon>
        <taxon>Nematoda</taxon>
        <taxon>Chromadorea</taxon>
        <taxon>Rhabditida</taxon>
        <taxon>Tylenchina</taxon>
        <taxon>Panagrolaimomorpha</taxon>
        <taxon>Strongyloidoidea</taxon>
        <taxon>Strongyloididae</taxon>
        <taxon>Strongyloides</taxon>
    </lineage>
</organism>
<reference evidence="2" key="1">
    <citation type="submission" date="2015-08" db="UniProtKB">
        <authorList>
            <consortium name="WormBaseParasite"/>
        </authorList>
    </citation>
    <scope>IDENTIFICATION</scope>
</reference>
<evidence type="ECO:0000256" key="1">
    <source>
        <dbReference type="SAM" id="SignalP"/>
    </source>
</evidence>
<feature type="chain" id="PRO_5005327183" evidence="1">
    <location>
        <begin position="20"/>
        <end position="218"/>
    </location>
</feature>
<dbReference type="AlphaFoldDB" id="A0A0K0DU59"/>
<protein>
    <submittedName>
        <fullName evidence="2">Uncharacterized protein</fullName>
    </submittedName>
</protein>
<evidence type="ECO:0000313" key="2">
    <source>
        <dbReference type="WBParaSite" id="SSTP_0000077300.1"/>
    </source>
</evidence>
<feature type="signal peptide" evidence="1">
    <location>
        <begin position="1"/>
        <end position="19"/>
    </location>
</feature>
<keyword evidence="1" id="KW-0732">Signal</keyword>
<proteinExistence type="predicted"/>
<accession>A0A0K0DU59</accession>
<sequence>MSLKILSLILSIIFVTVISIPLKKRESLINQNSNNMTTLMVEMNNDSTTTMLENVTSLIENSTFPTLLSTSTTQSTPTLTSTNNSIILSQSINMEENKSVEGLSPIMDSINNIITNQNFSQHFLDNFNGLFNVNESIFSTSQCYYEGTTIHENGSIREMTEDEINKMADFITKSVKYNSEWRYDEEANDWVKVDETVISEKDSWPEIPCFCEYCSNKK</sequence>